<dbReference type="Gene3D" id="6.10.140.2220">
    <property type="match status" value="1"/>
</dbReference>
<dbReference type="PROSITE" id="PS50865">
    <property type="entry name" value="ZF_MYND_2"/>
    <property type="match status" value="1"/>
</dbReference>
<dbReference type="AlphaFoldDB" id="A0A2P6VC63"/>
<evidence type="ECO:0000256" key="4">
    <source>
        <dbReference type="PROSITE-ProRule" id="PRU00134"/>
    </source>
</evidence>
<evidence type="ECO:0000256" key="2">
    <source>
        <dbReference type="ARBA" id="ARBA00022771"/>
    </source>
</evidence>
<reference evidence="6 7" key="1">
    <citation type="journal article" date="2018" name="Plant J.">
        <title>Genome sequences of Chlorella sorokiniana UTEX 1602 and Micractinium conductrix SAG 241.80: implications to maltose excretion by a green alga.</title>
        <authorList>
            <person name="Arriola M.B."/>
            <person name="Velmurugan N."/>
            <person name="Zhang Y."/>
            <person name="Plunkett M.H."/>
            <person name="Hondzo H."/>
            <person name="Barney B.M."/>
        </authorList>
    </citation>
    <scope>NUCLEOTIDE SEQUENCE [LARGE SCALE GENOMIC DNA]</scope>
    <source>
        <strain evidence="6 7">SAG 241.80</strain>
    </source>
</reference>
<dbReference type="InterPro" id="IPR002893">
    <property type="entry name" value="Znf_MYND"/>
</dbReference>
<dbReference type="SUPFAM" id="SSF144232">
    <property type="entry name" value="HIT/MYND zinc finger-like"/>
    <property type="match status" value="1"/>
</dbReference>
<evidence type="ECO:0000256" key="3">
    <source>
        <dbReference type="ARBA" id="ARBA00022833"/>
    </source>
</evidence>
<keyword evidence="7" id="KW-1185">Reference proteome</keyword>
<dbReference type="Pfam" id="PF01753">
    <property type="entry name" value="zf-MYND"/>
    <property type="match status" value="1"/>
</dbReference>
<protein>
    <submittedName>
        <fullName evidence="6">Zinc mynd-type domain containing</fullName>
    </submittedName>
</protein>
<keyword evidence="3" id="KW-0862">Zinc</keyword>
<dbReference type="GO" id="GO:0008270">
    <property type="term" value="F:zinc ion binding"/>
    <property type="evidence" value="ECO:0007669"/>
    <property type="project" value="UniProtKB-KW"/>
</dbReference>
<dbReference type="EMBL" id="LHPF02000013">
    <property type="protein sequence ID" value="PSC71676.1"/>
    <property type="molecule type" value="Genomic_DNA"/>
</dbReference>
<proteinExistence type="predicted"/>
<evidence type="ECO:0000256" key="1">
    <source>
        <dbReference type="ARBA" id="ARBA00022723"/>
    </source>
</evidence>
<keyword evidence="1" id="KW-0479">Metal-binding</keyword>
<name>A0A2P6VC63_9CHLO</name>
<organism evidence="6 7">
    <name type="scientific">Micractinium conductrix</name>
    <dbReference type="NCBI Taxonomy" id="554055"/>
    <lineage>
        <taxon>Eukaryota</taxon>
        <taxon>Viridiplantae</taxon>
        <taxon>Chlorophyta</taxon>
        <taxon>core chlorophytes</taxon>
        <taxon>Trebouxiophyceae</taxon>
        <taxon>Chlorellales</taxon>
        <taxon>Chlorellaceae</taxon>
        <taxon>Chlorella clade</taxon>
        <taxon>Micractinium</taxon>
    </lineage>
</organism>
<gene>
    <name evidence="6" type="ORF">C2E20_4903</name>
</gene>
<sequence length="512" mass="53786">MPRPRGRAAPGTAPLAGDALEQAATTMDAILQNRDAMERTAALAGPAALAHWRSYQESAQAEDQDRSALGQPIPLLFLGFGGAAAGRRSLGTELVRRIIASRQETSREFRVHFPVMGVSDGQGSFSPHNRMPYNHAVAAGPSDVGMMQVAVESAESGQSLRGNGYLSTKDVVENAGQKGCVLLDVSEDKKAATKALPGLLLGGQQGYFACIVGKRSEAHAAAVDRAYPAGRLLRLSAADLEGAAPAGMAGADALQKKAAGLLRSIAEWYKERPEVQQEEAARAEAAANASRSVGRREAEHIAQQLQGSATVCPCGCTAADAQEHTAGLVTRTMANPPLALHQFQRGDAAAAMGIANLIGVAVGQGAGQPQKPDVVATYGGEALLAAAVAQLAAARRQPDYVLWRATLALLFRRGLAEELVIAAASKDVSVRDTAAMAIDGLRSFGCWQKRCRHCGRLEPPEPEEEEGEGEAAQQAAGGRHKLCKGCRPYCGRDCQVAAWPAHKQECKQLAAL</sequence>
<accession>A0A2P6VC63</accession>
<feature type="domain" description="MYND-type" evidence="5">
    <location>
        <begin position="451"/>
        <end position="506"/>
    </location>
</feature>
<comment type="caution">
    <text evidence="6">The sequence shown here is derived from an EMBL/GenBank/DDBJ whole genome shotgun (WGS) entry which is preliminary data.</text>
</comment>
<dbReference type="OrthoDB" id="432970at2759"/>
<evidence type="ECO:0000259" key="5">
    <source>
        <dbReference type="PROSITE" id="PS50865"/>
    </source>
</evidence>
<evidence type="ECO:0000313" key="7">
    <source>
        <dbReference type="Proteomes" id="UP000239649"/>
    </source>
</evidence>
<keyword evidence="2 4" id="KW-0863">Zinc-finger</keyword>
<dbReference type="Proteomes" id="UP000239649">
    <property type="component" value="Unassembled WGS sequence"/>
</dbReference>
<evidence type="ECO:0000313" key="6">
    <source>
        <dbReference type="EMBL" id="PSC71676.1"/>
    </source>
</evidence>